<dbReference type="InterPro" id="IPR044946">
    <property type="entry name" value="Restrct_endonuc_typeI_TRD_sf"/>
</dbReference>
<sequence length="416" mass="47522">MSELYSLPKGWEWKELQFFGKFIRGVSYKKEQLLESPTNDSFTLLRANNIQNELELDDIQIVPKDVAKGKEIKDGDILFAMSSGSKHLVGKNILLNGLKNYTFGAFCSIYRNQKNNVLNNYYLSYVLKSNLYRDKLSGLSMGANINNLKSSDLEIMKIPLPPLEEQKRIVAKLDNLFAKIDKAIALHQKNCEEADIFMASVLNNVFVELEEKYGLDNIGNMIDILTDYHSNGAYKNLKENVELLDKEDYALMIRATDLENEDYSKNVKYITESAYNYMSKSKVFGGEIILPKIGTIGNVYFMPYLKRPVSLAMNLFMLRCSDKVLNKYMFLFLKSSKGNEDILNKANGAVTKTITKDAVRSIELPFPPIETQQKVVSYLDEISNKMEKIKNLQKEKMQSLKELKASILDKAFKGEL</sequence>
<evidence type="ECO:0000256" key="2">
    <source>
        <dbReference type="ARBA" id="ARBA00022747"/>
    </source>
</evidence>
<dbReference type="InterPro" id="IPR000055">
    <property type="entry name" value="Restrct_endonuc_typeI_TRD"/>
</dbReference>
<comment type="similarity">
    <text evidence="1">Belongs to the type-I restriction system S methylase family.</text>
</comment>
<dbReference type="Gene3D" id="3.90.220.20">
    <property type="entry name" value="DNA methylase specificity domains"/>
    <property type="match status" value="2"/>
</dbReference>
<comment type="caution">
    <text evidence="6">The sequence shown here is derived from an EMBL/GenBank/DDBJ whole genome shotgun (WGS) entry which is preliminary data.</text>
</comment>
<dbReference type="InterPro" id="IPR051212">
    <property type="entry name" value="Type-I_RE_S_subunit"/>
</dbReference>
<dbReference type="Proteomes" id="UP000308001">
    <property type="component" value="Unassembled WGS sequence"/>
</dbReference>
<evidence type="ECO:0000256" key="4">
    <source>
        <dbReference type="SAM" id="Coils"/>
    </source>
</evidence>
<reference evidence="6 7" key="1">
    <citation type="submission" date="2019-05" db="EMBL/GenBank/DDBJ databases">
        <title>Arcobacter cibarius and Arcobacter thereius providing challenges in identification an antibiotic susceptibility and Quinolone resistance.</title>
        <authorList>
            <person name="Busch A."/>
            <person name="Hanel I."/>
            <person name="Hotzel H."/>
            <person name="Tomaso H."/>
        </authorList>
    </citation>
    <scope>NUCLEOTIDE SEQUENCE [LARGE SCALE GENOMIC DNA]</scope>
    <source>
        <strain evidence="6 7">17CS1191_2</strain>
    </source>
</reference>
<feature type="domain" description="Type I restriction modification DNA specificity" evidence="5">
    <location>
        <begin position="238"/>
        <end position="392"/>
    </location>
</feature>
<evidence type="ECO:0000313" key="7">
    <source>
        <dbReference type="Proteomes" id="UP000308001"/>
    </source>
</evidence>
<name>A0A5R9H4A3_9BACT</name>
<proteinExistence type="inferred from homology"/>
<dbReference type="AlphaFoldDB" id="A0A5R9H4A3"/>
<organism evidence="6 7">
    <name type="scientific">Aliarcobacter thereius</name>
    <dbReference type="NCBI Taxonomy" id="544718"/>
    <lineage>
        <taxon>Bacteria</taxon>
        <taxon>Pseudomonadati</taxon>
        <taxon>Campylobacterota</taxon>
        <taxon>Epsilonproteobacteria</taxon>
        <taxon>Campylobacterales</taxon>
        <taxon>Arcobacteraceae</taxon>
        <taxon>Aliarcobacter</taxon>
    </lineage>
</organism>
<dbReference type="PANTHER" id="PTHR43140">
    <property type="entry name" value="TYPE-1 RESTRICTION ENZYME ECOKI SPECIFICITY PROTEIN"/>
    <property type="match status" value="1"/>
</dbReference>
<feature type="domain" description="Type I restriction modification DNA specificity" evidence="5">
    <location>
        <begin position="8"/>
        <end position="181"/>
    </location>
</feature>
<keyword evidence="4" id="KW-0175">Coiled coil</keyword>
<evidence type="ECO:0000256" key="1">
    <source>
        <dbReference type="ARBA" id="ARBA00010923"/>
    </source>
</evidence>
<accession>A0A5R9H4A3</accession>
<dbReference type="EMBL" id="VBUF01000001">
    <property type="protein sequence ID" value="TLS73069.1"/>
    <property type="molecule type" value="Genomic_DNA"/>
</dbReference>
<keyword evidence="3" id="KW-0238">DNA-binding</keyword>
<dbReference type="GO" id="GO:0003677">
    <property type="term" value="F:DNA binding"/>
    <property type="evidence" value="ECO:0007669"/>
    <property type="project" value="UniProtKB-KW"/>
</dbReference>
<protein>
    <recommendedName>
        <fullName evidence="5">Type I restriction modification DNA specificity domain-containing protein</fullName>
    </recommendedName>
</protein>
<evidence type="ECO:0000259" key="5">
    <source>
        <dbReference type="Pfam" id="PF01420"/>
    </source>
</evidence>
<dbReference type="RefSeq" id="WP_138142681.1">
    <property type="nucleotide sequence ID" value="NZ_VBUF01000001.1"/>
</dbReference>
<dbReference type="GO" id="GO:0009307">
    <property type="term" value="P:DNA restriction-modification system"/>
    <property type="evidence" value="ECO:0007669"/>
    <property type="project" value="UniProtKB-KW"/>
</dbReference>
<evidence type="ECO:0000313" key="6">
    <source>
        <dbReference type="EMBL" id="TLS73069.1"/>
    </source>
</evidence>
<dbReference type="CDD" id="cd17252">
    <property type="entry name" value="RMtype1_S_EcoKI-TRD1-CR1_like"/>
    <property type="match status" value="1"/>
</dbReference>
<dbReference type="Pfam" id="PF01420">
    <property type="entry name" value="Methylase_S"/>
    <property type="match status" value="2"/>
</dbReference>
<dbReference type="PANTHER" id="PTHR43140:SF1">
    <property type="entry name" value="TYPE I RESTRICTION ENZYME ECOKI SPECIFICITY SUBUNIT"/>
    <property type="match status" value="1"/>
</dbReference>
<evidence type="ECO:0000256" key="3">
    <source>
        <dbReference type="ARBA" id="ARBA00023125"/>
    </source>
</evidence>
<keyword evidence="2" id="KW-0680">Restriction system</keyword>
<gene>
    <name evidence="6" type="ORF">FE246_00895</name>
</gene>
<dbReference type="SUPFAM" id="SSF116734">
    <property type="entry name" value="DNA methylase specificity domain"/>
    <property type="match status" value="2"/>
</dbReference>
<feature type="coiled-coil region" evidence="4">
    <location>
        <begin position="375"/>
        <end position="406"/>
    </location>
</feature>